<comment type="subcellular location">
    <subcellularLocation>
        <location evidence="1">Membrane</location>
        <topology evidence="1">Multi-pass membrane protein</topology>
    </subcellularLocation>
</comment>
<protein>
    <submittedName>
        <fullName evidence="6">(California timema) hypothetical protein</fullName>
    </submittedName>
</protein>
<keyword evidence="4" id="KW-1133">Transmembrane helix</keyword>
<dbReference type="SUPFAM" id="SSF52540">
    <property type="entry name" value="P-loop containing nucleoside triphosphate hydrolases"/>
    <property type="match status" value="1"/>
</dbReference>
<evidence type="ECO:0000256" key="1">
    <source>
        <dbReference type="ARBA" id="ARBA00004141"/>
    </source>
</evidence>
<dbReference type="EMBL" id="OE189262">
    <property type="protein sequence ID" value="CAD7578958.1"/>
    <property type="molecule type" value="Genomic_DNA"/>
</dbReference>
<evidence type="ECO:0000256" key="5">
    <source>
        <dbReference type="ARBA" id="ARBA00023136"/>
    </source>
</evidence>
<keyword evidence="5" id="KW-0472">Membrane</keyword>
<dbReference type="InterPro" id="IPR050352">
    <property type="entry name" value="ABCG_transporters"/>
</dbReference>
<evidence type="ECO:0000313" key="6">
    <source>
        <dbReference type="EMBL" id="CAD7578958.1"/>
    </source>
</evidence>
<organism evidence="6">
    <name type="scientific">Timema californicum</name>
    <name type="common">California timema</name>
    <name type="synonym">Walking stick</name>
    <dbReference type="NCBI Taxonomy" id="61474"/>
    <lineage>
        <taxon>Eukaryota</taxon>
        <taxon>Metazoa</taxon>
        <taxon>Ecdysozoa</taxon>
        <taxon>Arthropoda</taxon>
        <taxon>Hexapoda</taxon>
        <taxon>Insecta</taxon>
        <taxon>Pterygota</taxon>
        <taxon>Neoptera</taxon>
        <taxon>Polyneoptera</taxon>
        <taxon>Phasmatodea</taxon>
        <taxon>Timematodea</taxon>
        <taxon>Timematoidea</taxon>
        <taxon>Timematidae</taxon>
        <taxon>Timema</taxon>
    </lineage>
</organism>
<dbReference type="Gene3D" id="3.40.50.300">
    <property type="entry name" value="P-loop containing nucleotide triphosphate hydrolases"/>
    <property type="match status" value="1"/>
</dbReference>
<gene>
    <name evidence="6" type="ORF">TCMB3V08_LOCUS11495</name>
</gene>
<dbReference type="GO" id="GO:0043190">
    <property type="term" value="C:ATP-binding cassette (ABC) transporter complex"/>
    <property type="evidence" value="ECO:0007669"/>
    <property type="project" value="TreeGrafter"/>
</dbReference>
<evidence type="ECO:0000256" key="2">
    <source>
        <dbReference type="ARBA" id="ARBA00022448"/>
    </source>
</evidence>
<dbReference type="GO" id="GO:0042626">
    <property type="term" value="F:ATPase-coupled transmembrane transporter activity"/>
    <property type="evidence" value="ECO:0007669"/>
    <property type="project" value="TreeGrafter"/>
</dbReference>
<dbReference type="InterPro" id="IPR027417">
    <property type="entry name" value="P-loop_NTPase"/>
</dbReference>
<accession>A0A7R9PDH6</accession>
<dbReference type="PANTHER" id="PTHR48041:SF113">
    <property type="entry name" value="ATP-BINDING CASSETTE SUB-FAMILY G MEMBER 5"/>
    <property type="match status" value="1"/>
</dbReference>
<proteinExistence type="predicted"/>
<sequence length="146" mass="16744">MPDMVAAWSKTSPLQYSRLPMAGRSLFEFGCTEDDFSLTVLPLPPCKLVLLLDEPTWDLDPLNTYLVISILSNHARKYGRAVVLTMEKPRSDVFPFLDRVTYLCLGDVVYTGATRLMLHYFRSIGFPCPELENPLMYYCESIRRLP</sequence>
<evidence type="ECO:0000256" key="4">
    <source>
        <dbReference type="ARBA" id="ARBA00022989"/>
    </source>
</evidence>
<name>A0A7R9PDH6_TIMCA</name>
<evidence type="ECO:0000256" key="3">
    <source>
        <dbReference type="ARBA" id="ARBA00022692"/>
    </source>
</evidence>
<keyword evidence="3" id="KW-0812">Transmembrane</keyword>
<dbReference type="PANTHER" id="PTHR48041">
    <property type="entry name" value="ABC TRANSPORTER G FAMILY MEMBER 28"/>
    <property type="match status" value="1"/>
</dbReference>
<dbReference type="AlphaFoldDB" id="A0A7R9PDH6"/>
<keyword evidence="2" id="KW-0813">Transport</keyword>
<reference evidence="6" key="1">
    <citation type="submission" date="2020-11" db="EMBL/GenBank/DDBJ databases">
        <authorList>
            <person name="Tran Van P."/>
        </authorList>
    </citation>
    <scope>NUCLEOTIDE SEQUENCE</scope>
</reference>